<protein>
    <submittedName>
        <fullName evidence="1">Uncharacterized protein</fullName>
    </submittedName>
</protein>
<reference evidence="1" key="2">
    <citation type="submission" date="2023-05" db="EMBL/GenBank/DDBJ databases">
        <authorList>
            <person name="Fouks B."/>
        </authorList>
    </citation>
    <scope>NUCLEOTIDE SEQUENCE</scope>
    <source>
        <strain evidence="1">Stay&amp;Tobe</strain>
        <tissue evidence="1">Testes</tissue>
    </source>
</reference>
<dbReference type="AlphaFoldDB" id="A0AAD8E1Z3"/>
<evidence type="ECO:0000313" key="1">
    <source>
        <dbReference type="EMBL" id="KAJ9573537.1"/>
    </source>
</evidence>
<reference evidence="1" key="1">
    <citation type="journal article" date="2023" name="IScience">
        <title>Live-bearing cockroach genome reveals convergent evolutionary mechanisms linked to viviparity in insects and beyond.</title>
        <authorList>
            <person name="Fouks B."/>
            <person name="Harrison M.C."/>
            <person name="Mikhailova A.A."/>
            <person name="Marchal E."/>
            <person name="English S."/>
            <person name="Carruthers M."/>
            <person name="Jennings E.C."/>
            <person name="Chiamaka E.L."/>
            <person name="Frigard R.A."/>
            <person name="Pippel M."/>
            <person name="Attardo G.M."/>
            <person name="Benoit J.B."/>
            <person name="Bornberg-Bauer E."/>
            <person name="Tobe S.S."/>
        </authorList>
    </citation>
    <scope>NUCLEOTIDE SEQUENCE</scope>
    <source>
        <strain evidence="1">Stay&amp;Tobe</strain>
    </source>
</reference>
<gene>
    <name evidence="1" type="ORF">L9F63_009101</name>
</gene>
<dbReference type="Proteomes" id="UP001233999">
    <property type="component" value="Unassembled WGS sequence"/>
</dbReference>
<dbReference type="EMBL" id="JASPKZ010010696">
    <property type="protein sequence ID" value="KAJ9573537.1"/>
    <property type="molecule type" value="Genomic_DNA"/>
</dbReference>
<feature type="non-terminal residue" evidence="1">
    <location>
        <position position="75"/>
    </location>
</feature>
<feature type="non-terminal residue" evidence="1">
    <location>
        <position position="1"/>
    </location>
</feature>
<comment type="caution">
    <text evidence="1">The sequence shown here is derived from an EMBL/GenBank/DDBJ whole genome shotgun (WGS) entry which is preliminary data.</text>
</comment>
<proteinExistence type="predicted"/>
<organism evidence="1 2">
    <name type="scientific">Diploptera punctata</name>
    <name type="common">Pacific beetle cockroach</name>
    <dbReference type="NCBI Taxonomy" id="6984"/>
    <lineage>
        <taxon>Eukaryota</taxon>
        <taxon>Metazoa</taxon>
        <taxon>Ecdysozoa</taxon>
        <taxon>Arthropoda</taxon>
        <taxon>Hexapoda</taxon>
        <taxon>Insecta</taxon>
        <taxon>Pterygota</taxon>
        <taxon>Neoptera</taxon>
        <taxon>Polyneoptera</taxon>
        <taxon>Dictyoptera</taxon>
        <taxon>Blattodea</taxon>
        <taxon>Blaberoidea</taxon>
        <taxon>Blaberidae</taxon>
        <taxon>Diplopterinae</taxon>
        <taxon>Diploptera</taxon>
    </lineage>
</organism>
<keyword evidence="2" id="KW-1185">Reference proteome</keyword>
<evidence type="ECO:0000313" key="2">
    <source>
        <dbReference type="Proteomes" id="UP001233999"/>
    </source>
</evidence>
<accession>A0AAD8E1Z3</accession>
<name>A0AAD8E1Z3_DIPPU</name>
<sequence>YFTCFQRENVRSIVVLKAIYRICHLFHSIEHTGGGWKVMEGRIRPTGPTLLNSAAFQLPELDFPSAYMKSLKFSL</sequence>